<dbReference type="Gene3D" id="3.30.70.270">
    <property type="match status" value="1"/>
</dbReference>
<dbReference type="EMBL" id="WTYM01000033">
    <property type="protein sequence ID" value="MXO59094.1"/>
    <property type="molecule type" value="Genomic_DNA"/>
</dbReference>
<dbReference type="SMART" id="SM00267">
    <property type="entry name" value="GGDEF"/>
    <property type="match status" value="1"/>
</dbReference>
<dbReference type="SMART" id="SM00052">
    <property type="entry name" value="EAL"/>
    <property type="match status" value="1"/>
</dbReference>
<sequence length="538" mass="58326">MVGGPGGIAPRVGLFSDGRWITGTVALFAIAVFTYTGSRILPLIIAGNDAASAIRPDDVTGFLLNIALIVFSWKRSVALKRASAERDAALSKAHDLAYIDEVTGLFNRRYIRERIAECQAAGLPCALFLLDLDRFKRVNDLYGHAVGDAVLTVAAKRLRNACPPDASCARLGGDEFAVFFAGDDIASKALSNAAEEIVMTLHDPVSVKGIVAVIGGSIGIAIQSKNCKDPGELLKRADIAMYEGKRRGRNCFVFFDSDMEIELVKRNELEADIRRGIRSGEFVPYFQPILDLRSEEVVGFEVLARWLHPDKGMLEPSEFIAIAEDTSMISDLSLKVMQDALEITRDWPSSYKIAVNVSPMQFNDPMIAERLLKVLTATGFPPARLELEISEKCLLTDLDAAMATVTSLKNVGIGIAVDDFGKGYLSLTQLQALPFDRIKIDHQFILSLEEGGTSNALVKAVATLGKGLKLPITVEGVENAEIRNHLADLGCENAQGWLYSKALTANEVRIGFGFSARKPPEGSKESDVLPPEGRLAAG</sequence>
<evidence type="ECO:0000256" key="1">
    <source>
        <dbReference type="SAM" id="MobiDB-lite"/>
    </source>
</evidence>
<dbReference type="InterPro" id="IPR043128">
    <property type="entry name" value="Rev_trsase/Diguanyl_cyclase"/>
</dbReference>
<keyword evidence="5" id="KW-1185">Reference proteome</keyword>
<evidence type="ECO:0000313" key="5">
    <source>
        <dbReference type="Proteomes" id="UP000433652"/>
    </source>
</evidence>
<feature type="region of interest" description="Disordered" evidence="1">
    <location>
        <begin position="516"/>
        <end position="538"/>
    </location>
</feature>
<feature type="domain" description="GGDEF" evidence="3">
    <location>
        <begin position="123"/>
        <end position="257"/>
    </location>
</feature>
<accession>A0A6I4ST09</accession>
<feature type="domain" description="EAL" evidence="2">
    <location>
        <begin position="266"/>
        <end position="516"/>
    </location>
</feature>
<dbReference type="CDD" id="cd01948">
    <property type="entry name" value="EAL"/>
    <property type="match status" value="1"/>
</dbReference>
<dbReference type="OrthoDB" id="9814202at2"/>
<proteinExistence type="predicted"/>
<dbReference type="PANTHER" id="PTHR44757">
    <property type="entry name" value="DIGUANYLATE CYCLASE DGCP"/>
    <property type="match status" value="1"/>
</dbReference>
<organism evidence="4 5">
    <name type="scientific">Croceibacterium salegens</name>
    <dbReference type="NCBI Taxonomy" id="1737568"/>
    <lineage>
        <taxon>Bacteria</taxon>
        <taxon>Pseudomonadati</taxon>
        <taxon>Pseudomonadota</taxon>
        <taxon>Alphaproteobacteria</taxon>
        <taxon>Sphingomonadales</taxon>
        <taxon>Erythrobacteraceae</taxon>
        <taxon>Croceibacterium</taxon>
    </lineage>
</organism>
<dbReference type="InterPro" id="IPR000160">
    <property type="entry name" value="GGDEF_dom"/>
</dbReference>
<dbReference type="PROSITE" id="PS50887">
    <property type="entry name" value="GGDEF"/>
    <property type="match status" value="1"/>
</dbReference>
<dbReference type="CDD" id="cd01949">
    <property type="entry name" value="GGDEF"/>
    <property type="match status" value="1"/>
</dbReference>
<dbReference type="SUPFAM" id="SSF141868">
    <property type="entry name" value="EAL domain-like"/>
    <property type="match status" value="1"/>
</dbReference>
<dbReference type="SUPFAM" id="SSF55073">
    <property type="entry name" value="Nucleotide cyclase"/>
    <property type="match status" value="1"/>
</dbReference>
<dbReference type="InterPro" id="IPR029787">
    <property type="entry name" value="Nucleotide_cyclase"/>
</dbReference>
<dbReference type="InterPro" id="IPR052155">
    <property type="entry name" value="Biofilm_reg_signaling"/>
</dbReference>
<gene>
    <name evidence="4" type="ORF">GRI89_06015</name>
</gene>
<evidence type="ECO:0000259" key="2">
    <source>
        <dbReference type="PROSITE" id="PS50883"/>
    </source>
</evidence>
<comment type="caution">
    <text evidence="4">The sequence shown here is derived from an EMBL/GenBank/DDBJ whole genome shotgun (WGS) entry which is preliminary data.</text>
</comment>
<feature type="compositionally biased region" description="Basic and acidic residues" evidence="1">
    <location>
        <begin position="518"/>
        <end position="527"/>
    </location>
</feature>
<dbReference type="PROSITE" id="PS50883">
    <property type="entry name" value="EAL"/>
    <property type="match status" value="1"/>
</dbReference>
<dbReference type="NCBIfam" id="TIGR00254">
    <property type="entry name" value="GGDEF"/>
    <property type="match status" value="1"/>
</dbReference>
<dbReference type="PANTHER" id="PTHR44757:SF2">
    <property type="entry name" value="BIOFILM ARCHITECTURE MAINTENANCE PROTEIN MBAA"/>
    <property type="match status" value="1"/>
</dbReference>
<dbReference type="RefSeq" id="WP_159793229.1">
    <property type="nucleotide sequence ID" value="NZ_WTYM01000033.1"/>
</dbReference>
<evidence type="ECO:0000259" key="3">
    <source>
        <dbReference type="PROSITE" id="PS50887"/>
    </source>
</evidence>
<protein>
    <submittedName>
        <fullName evidence="4">EAL domain-containing protein</fullName>
    </submittedName>
</protein>
<dbReference type="InterPro" id="IPR035919">
    <property type="entry name" value="EAL_sf"/>
</dbReference>
<dbReference type="Pfam" id="PF00563">
    <property type="entry name" value="EAL"/>
    <property type="match status" value="1"/>
</dbReference>
<dbReference type="Pfam" id="PF00990">
    <property type="entry name" value="GGDEF"/>
    <property type="match status" value="1"/>
</dbReference>
<dbReference type="AlphaFoldDB" id="A0A6I4ST09"/>
<dbReference type="Proteomes" id="UP000433652">
    <property type="component" value="Unassembled WGS sequence"/>
</dbReference>
<name>A0A6I4ST09_9SPHN</name>
<dbReference type="Gene3D" id="3.20.20.450">
    <property type="entry name" value="EAL domain"/>
    <property type="match status" value="1"/>
</dbReference>
<reference evidence="4 5" key="1">
    <citation type="submission" date="2019-12" db="EMBL/GenBank/DDBJ databases">
        <title>Genomic-based taxomic classification of the family Erythrobacteraceae.</title>
        <authorList>
            <person name="Xu L."/>
        </authorList>
    </citation>
    <scope>NUCLEOTIDE SEQUENCE [LARGE SCALE GENOMIC DNA]</scope>
    <source>
        <strain evidence="4 5">MCCC 1K01500</strain>
    </source>
</reference>
<evidence type="ECO:0000313" key="4">
    <source>
        <dbReference type="EMBL" id="MXO59094.1"/>
    </source>
</evidence>
<dbReference type="InterPro" id="IPR001633">
    <property type="entry name" value="EAL_dom"/>
</dbReference>